<dbReference type="GO" id="GO:0020037">
    <property type="term" value="F:heme binding"/>
    <property type="evidence" value="ECO:0007669"/>
    <property type="project" value="InterPro"/>
</dbReference>
<evidence type="ECO:0000256" key="8">
    <source>
        <dbReference type="ARBA" id="ARBA00022848"/>
    </source>
</evidence>
<accession>A0AAV4SGH3</accession>
<evidence type="ECO:0000256" key="3">
    <source>
        <dbReference type="ARBA" id="ARBA00004406"/>
    </source>
</evidence>
<feature type="binding site" description="axial binding residue" evidence="14">
    <location>
        <position position="468"/>
    </location>
    <ligand>
        <name>heme</name>
        <dbReference type="ChEBI" id="CHEBI:30413"/>
    </ligand>
    <ligandPart>
        <name>Fe</name>
        <dbReference type="ChEBI" id="CHEBI:18248"/>
    </ligandPart>
</feature>
<dbReference type="InterPro" id="IPR001128">
    <property type="entry name" value="Cyt_P450"/>
</dbReference>
<evidence type="ECO:0000256" key="6">
    <source>
        <dbReference type="ARBA" id="ARBA00022723"/>
    </source>
</evidence>
<sequence length="529" mass="60815">MLGLEIFYGPILVTFLVGIVSVLFYWYSTKNFDFWKKKNVPFVKPYPFVGSVVQNLRRPLHDTELQRYQELGKIYGHFEGTRPLLSVAEPALLRDILVKDFHIFPNRRSFVTGDPITDKMMSVVQGEDWKRIRTIVTPTFSTGKIKRMLSIFKDCARTLVQNFQSGVPIEVKRIYGAFTMDVIASSAFSTKIDSHNDPDNKFVLTARSVFRVDFSWRFIMFALFPNLVKALRISIFKPSATNFFRDVTLQIIEERKKTGQKRNDFLQLLMDTAKELSEDEKSELNEKEVEDQSVYGEVSTEHQVFKSVSKKNLSLDELVAQCVIFFLAGYDTTASTLSFATYQLALNPEVQEKVYKEIVDALKETNGELTYEALQSMKYLDNVISETLRLFPPAIRSERQAEDDYELGDTGITIPKGTIVTIPIYAIHRDPQRFPDPKRFYPERFSGEEKANRDQYSYMPFGVGPRNCVGMRFALTEIKVCLAHVIANFKINKCSETKVPLEFFIGQGLLQPKEIIVSMEPRKDNPLLK</sequence>
<dbReference type="EMBL" id="BPLQ01007760">
    <property type="protein sequence ID" value="GIY32256.1"/>
    <property type="molecule type" value="Genomic_DNA"/>
</dbReference>
<dbReference type="GO" id="GO:0008395">
    <property type="term" value="F:steroid hydroxylase activity"/>
    <property type="evidence" value="ECO:0007669"/>
    <property type="project" value="TreeGrafter"/>
</dbReference>
<dbReference type="PRINTS" id="PR00385">
    <property type="entry name" value="P450"/>
</dbReference>
<dbReference type="GO" id="GO:0005789">
    <property type="term" value="C:endoplasmic reticulum membrane"/>
    <property type="evidence" value="ECO:0007669"/>
    <property type="project" value="UniProtKB-SubCell"/>
</dbReference>
<evidence type="ECO:0000256" key="15">
    <source>
        <dbReference type="RuleBase" id="RU000461"/>
    </source>
</evidence>
<evidence type="ECO:0000256" key="12">
    <source>
        <dbReference type="ARBA" id="ARBA00023136"/>
    </source>
</evidence>
<evidence type="ECO:0000256" key="1">
    <source>
        <dbReference type="ARBA" id="ARBA00001971"/>
    </source>
</evidence>
<protein>
    <submittedName>
        <fullName evidence="17">Cytochrome P450 3A21</fullName>
    </submittedName>
</protein>
<evidence type="ECO:0000313" key="17">
    <source>
        <dbReference type="EMBL" id="GIY32256.1"/>
    </source>
</evidence>
<evidence type="ECO:0000256" key="14">
    <source>
        <dbReference type="PIRSR" id="PIRSR602401-1"/>
    </source>
</evidence>
<dbReference type="InterPro" id="IPR050705">
    <property type="entry name" value="Cytochrome_P450_3A"/>
</dbReference>
<keyword evidence="11 15" id="KW-0503">Monooxygenase</keyword>
<organism evidence="17 18">
    <name type="scientific">Caerostris darwini</name>
    <dbReference type="NCBI Taxonomy" id="1538125"/>
    <lineage>
        <taxon>Eukaryota</taxon>
        <taxon>Metazoa</taxon>
        <taxon>Ecdysozoa</taxon>
        <taxon>Arthropoda</taxon>
        <taxon>Chelicerata</taxon>
        <taxon>Arachnida</taxon>
        <taxon>Araneae</taxon>
        <taxon>Araneomorphae</taxon>
        <taxon>Entelegynae</taxon>
        <taxon>Araneoidea</taxon>
        <taxon>Araneidae</taxon>
        <taxon>Caerostris</taxon>
    </lineage>
</organism>
<keyword evidence="12 16" id="KW-0472">Membrane</keyword>
<dbReference type="Gene3D" id="1.10.630.10">
    <property type="entry name" value="Cytochrome P450"/>
    <property type="match status" value="1"/>
</dbReference>
<keyword evidence="5 14" id="KW-0349">Heme</keyword>
<keyword evidence="6 14" id="KW-0479">Metal-binding</keyword>
<dbReference type="SUPFAM" id="SSF48264">
    <property type="entry name" value="Cytochrome P450"/>
    <property type="match status" value="1"/>
</dbReference>
<evidence type="ECO:0000256" key="11">
    <source>
        <dbReference type="ARBA" id="ARBA00023033"/>
    </source>
</evidence>
<evidence type="ECO:0000313" key="18">
    <source>
        <dbReference type="Proteomes" id="UP001054837"/>
    </source>
</evidence>
<comment type="similarity">
    <text evidence="4 15">Belongs to the cytochrome P450 family.</text>
</comment>
<keyword evidence="10 14" id="KW-0408">Iron</keyword>
<comment type="cofactor">
    <cofactor evidence="1 14">
        <name>heme</name>
        <dbReference type="ChEBI" id="CHEBI:30413"/>
    </cofactor>
</comment>
<dbReference type="GO" id="GO:0016705">
    <property type="term" value="F:oxidoreductase activity, acting on paired donors, with incorporation or reduction of molecular oxygen"/>
    <property type="evidence" value="ECO:0007669"/>
    <property type="project" value="InterPro"/>
</dbReference>
<dbReference type="PANTHER" id="PTHR24302:SF15">
    <property type="entry name" value="FATTY-ACID PEROXYGENASE"/>
    <property type="match status" value="1"/>
</dbReference>
<keyword evidence="18" id="KW-1185">Reference proteome</keyword>
<name>A0AAV4SGH3_9ARAC</name>
<keyword evidence="16" id="KW-1133">Transmembrane helix</keyword>
<dbReference type="FunFam" id="1.10.630.10:FF:000042">
    <property type="entry name" value="Cytochrome P450"/>
    <property type="match status" value="1"/>
</dbReference>
<proteinExistence type="inferred from homology"/>
<evidence type="ECO:0000256" key="7">
    <source>
        <dbReference type="ARBA" id="ARBA00022824"/>
    </source>
</evidence>
<dbReference type="PANTHER" id="PTHR24302">
    <property type="entry name" value="CYTOCHROME P450 FAMILY 3"/>
    <property type="match status" value="1"/>
</dbReference>
<evidence type="ECO:0000256" key="5">
    <source>
        <dbReference type="ARBA" id="ARBA00022617"/>
    </source>
</evidence>
<dbReference type="PRINTS" id="PR00463">
    <property type="entry name" value="EP450I"/>
</dbReference>
<evidence type="ECO:0000256" key="10">
    <source>
        <dbReference type="ARBA" id="ARBA00023004"/>
    </source>
</evidence>
<reference evidence="17 18" key="1">
    <citation type="submission" date="2021-06" db="EMBL/GenBank/DDBJ databases">
        <title>Caerostris darwini draft genome.</title>
        <authorList>
            <person name="Kono N."/>
            <person name="Arakawa K."/>
        </authorList>
    </citation>
    <scope>NUCLEOTIDE SEQUENCE [LARGE SCALE GENOMIC DNA]</scope>
</reference>
<feature type="transmembrane region" description="Helical" evidence="16">
    <location>
        <begin position="6"/>
        <end position="27"/>
    </location>
</feature>
<gene>
    <name evidence="17" type="primary">CYP3A21</name>
    <name evidence="17" type="ORF">CDAR_451481</name>
</gene>
<evidence type="ECO:0000256" key="9">
    <source>
        <dbReference type="ARBA" id="ARBA00023002"/>
    </source>
</evidence>
<dbReference type="InterPro" id="IPR017972">
    <property type="entry name" value="Cyt_P450_CS"/>
</dbReference>
<keyword evidence="8" id="KW-0492">Microsome</keyword>
<dbReference type="CDD" id="cd11055">
    <property type="entry name" value="CYP3A-like"/>
    <property type="match status" value="1"/>
</dbReference>
<keyword evidence="9 15" id="KW-0560">Oxidoreductase</keyword>
<comment type="caution">
    <text evidence="17">The sequence shown here is derived from an EMBL/GenBank/DDBJ whole genome shotgun (WGS) entry which is preliminary data.</text>
</comment>
<dbReference type="InterPro" id="IPR036396">
    <property type="entry name" value="Cyt_P450_sf"/>
</dbReference>
<comment type="function">
    <text evidence="13">Cytochromes P450 are a group of heme-thiolate monooxygenases. They oxidize a variety of structurally unrelated compounds, including steroids, fatty acids, and xenobiotics.</text>
</comment>
<dbReference type="Proteomes" id="UP001054837">
    <property type="component" value="Unassembled WGS sequence"/>
</dbReference>
<comment type="subcellular location">
    <subcellularLocation>
        <location evidence="3">Endoplasmic reticulum membrane</location>
        <topology evidence="3">Peripheral membrane protein</topology>
    </subcellularLocation>
    <subcellularLocation>
        <location evidence="2">Microsome membrane</location>
        <topology evidence="2">Peripheral membrane protein</topology>
    </subcellularLocation>
</comment>
<evidence type="ECO:0000256" key="13">
    <source>
        <dbReference type="ARBA" id="ARBA00043906"/>
    </source>
</evidence>
<dbReference type="PROSITE" id="PS00086">
    <property type="entry name" value="CYTOCHROME_P450"/>
    <property type="match status" value="1"/>
</dbReference>
<evidence type="ECO:0000256" key="2">
    <source>
        <dbReference type="ARBA" id="ARBA00004174"/>
    </source>
</evidence>
<evidence type="ECO:0000256" key="16">
    <source>
        <dbReference type="SAM" id="Phobius"/>
    </source>
</evidence>
<dbReference type="InterPro" id="IPR002401">
    <property type="entry name" value="Cyt_P450_E_grp-I"/>
</dbReference>
<dbReference type="Pfam" id="PF00067">
    <property type="entry name" value="p450"/>
    <property type="match status" value="2"/>
</dbReference>
<dbReference type="AlphaFoldDB" id="A0AAV4SGH3"/>
<keyword evidence="16" id="KW-0812">Transmembrane</keyword>
<keyword evidence="7" id="KW-0256">Endoplasmic reticulum</keyword>
<evidence type="ECO:0000256" key="4">
    <source>
        <dbReference type="ARBA" id="ARBA00010617"/>
    </source>
</evidence>
<dbReference type="GO" id="GO:0005506">
    <property type="term" value="F:iron ion binding"/>
    <property type="evidence" value="ECO:0007669"/>
    <property type="project" value="InterPro"/>
</dbReference>